<proteinExistence type="predicted"/>
<dbReference type="AlphaFoldDB" id="A0A7R9HD21"/>
<gene>
    <name evidence="1" type="ORF">TCEB3V08_LOCUS12257</name>
</gene>
<protein>
    <submittedName>
        <fullName evidence="1">Uncharacterized protein</fullName>
    </submittedName>
</protein>
<evidence type="ECO:0000313" key="1">
    <source>
        <dbReference type="EMBL" id="CAD7414894.1"/>
    </source>
</evidence>
<sequence>MGGMPLRCSFIAIGRSQGTQIAVRYVMLHMTLLVLEGNVLTQAIFINRPMMSPSISGSALTEYDMRFFPVLFESQLPQNAR</sequence>
<reference evidence="1" key="1">
    <citation type="submission" date="2020-11" db="EMBL/GenBank/DDBJ databases">
        <authorList>
            <person name="Tran Van P."/>
        </authorList>
    </citation>
    <scope>NUCLEOTIDE SEQUENCE</scope>
</reference>
<dbReference type="EMBL" id="OC325192">
    <property type="protein sequence ID" value="CAD7414894.1"/>
    <property type="molecule type" value="Genomic_DNA"/>
</dbReference>
<name>A0A7R9HD21_TIMCR</name>
<organism evidence="1">
    <name type="scientific">Timema cristinae</name>
    <name type="common">Walking stick</name>
    <dbReference type="NCBI Taxonomy" id="61476"/>
    <lineage>
        <taxon>Eukaryota</taxon>
        <taxon>Metazoa</taxon>
        <taxon>Ecdysozoa</taxon>
        <taxon>Arthropoda</taxon>
        <taxon>Hexapoda</taxon>
        <taxon>Insecta</taxon>
        <taxon>Pterygota</taxon>
        <taxon>Neoptera</taxon>
        <taxon>Polyneoptera</taxon>
        <taxon>Phasmatodea</taxon>
        <taxon>Timematodea</taxon>
        <taxon>Timematoidea</taxon>
        <taxon>Timematidae</taxon>
        <taxon>Timema</taxon>
    </lineage>
</organism>
<accession>A0A7R9HD21</accession>